<dbReference type="eggNOG" id="ENOG50316YV">
    <property type="taxonomic scope" value="Bacteria"/>
</dbReference>
<organism evidence="1 2">
    <name type="scientific">Parasynechococcus marenigrum (strain WH8102)</name>
    <dbReference type="NCBI Taxonomy" id="84588"/>
    <lineage>
        <taxon>Bacteria</taxon>
        <taxon>Bacillati</taxon>
        <taxon>Cyanobacteriota</taxon>
        <taxon>Cyanophyceae</taxon>
        <taxon>Synechococcales</taxon>
        <taxon>Prochlorococcaceae</taxon>
        <taxon>Parasynechococcus</taxon>
        <taxon>Parasynechococcus marenigrum</taxon>
    </lineage>
</organism>
<dbReference type="KEGG" id="syw:SYNW0526"/>
<reference evidence="1 2" key="1">
    <citation type="journal article" date="2003" name="Nature">
        <title>The genome of a motile marine Synechococcus.</title>
        <authorList>
            <person name="Palenik B."/>
            <person name="Brahamsha B."/>
            <person name="Larimer F."/>
            <person name="Land M."/>
            <person name="Hauser L."/>
            <person name="Chain P."/>
            <person name="Lamerdin J."/>
            <person name="Regala W."/>
            <person name="Allen E.A."/>
            <person name="McCarren J."/>
            <person name="Paulsen I."/>
            <person name="Dufresne A."/>
            <person name="Partensky F."/>
            <person name="Webb E."/>
            <person name="Waterbury J."/>
        </authorList>
    </citation>
    <scope>NUCLEOTIDE SEQUENCE [LARGE SCALE GENOMIC DNA]</scope>
    <source>
        <strain evidence="1 2">WH8102</strain>
    </source>
</reference>
<dbReference type="HOGENOM" id="CLU_163164_0_0_3"/>
<keyword evidence="2" id="KW-1185">Reference proteome</keyword>
<evidence type="ECO:0000313" key="2">
    <source>
        <dbReference type="Proteomes" id="UP000001422"/>
    </source>
</evidence>
<dbReference type="GO" id="GO:0006355">
    <property type="term" value="P:regulation of DNA-templated transcription"/>
    <property type="evidence" value="ECO:0007669"/>
    <property type="project" value="InterPro"/>
</dbReference>
<dbReference type="InterPro" id="IPR009044">
    <property type="entry name" value="ssDNA-bd_transcriptional_reg"/>
</dbReference>
<dbReference type="EMBL" id="BX569690">
    <property type="protein sequence ID" value="CAE07041.1"/>
    <property type="molecule type" value="Genomic_DNA"/>
</dbReference>
<accession>Q7U8T5</accession>
<dbReference type="Pfam" id="PF08848">
    <property type="entry name" value="DUF1818"/>
    <property type="match status" value="1"/>
</dbReference>
<protein>
    <recommendedName>
        <fullName evidence="3">DUF1818 family protein</fullName>
    </recommendedName>
</protein>
<dbReference type="RefSeq" id="WP_011127396.1">
    <property type="nucleotide sequence ID" value="NC_005070.1"/>
</dbReference>
<dbReference type="InterPro" id="IPR014947">
    <property type="entry name" value="DUF1818"/>
</dbReference>
<dbReference type="Gene3D" id="2.30.31.10">
    <property type="entry name" value="Transcriptional Coactivator Pc4, Chain A"/>
    <property type="match status" value="1"/>
</dbReference>
<dbReference type="AlphaFoldDB" id="Q7U8T5"/>
<name>Q7U8T5_PARMW</name>
<proteinExistence type="predicted"/>
<dbReference type="STRING" id="84588.SYNW0526"/>
<dbReference type="SUPFAM" id="SSF54447">
    <property type="entry name" value="ssDNA-binding transcriptional regulator domain"/>
    <property type="match status" value="1"/>
</dbReference>
<dbReference type="Proteomes" id="UP000001422">
    <property type="component" value="Chromosome"/>
</dbReference>
<gene>
    <name evidence="1" type="ordered locus">SYNW0526</name>
</gene>
<evidence type="ECO:0008006" key="3">
    <source>
        <dbReference type="Google" id="ProtNLM"/>
    </source>
</evidence>
<sequence>MIQQEGPGWRLARDPSRGVHPVLIGGEGWAFELTQPEWDALSDLVLTLERQHRALVDQLMAEEAIELELDRGLWWGCLQGDRGSWSLSVVLTPDAGRGVEGHWPAPASAAIVAAMRTLWDTRIDQRD</sequence>
<dbReference type="GO" id="GO:0003677">
    <property type="term" value="F:DNA binding"/>
    <property type="evidence" value="ECO:0007669"/>
    <property type="project" value="InterPro"/>
</dbReference>
<evidence type="ECO:0000313" key="1">
    <source>
        <dbReference type="EMBL" id="CAE07041.1"/>
    </source>
</evidence>